<evidence type="ECO:0000313" key="3">
    <source>
        <dbReference type="EMBL" id="MBC9717180.1"/>
    </source>
</evidence>
<keyword evidence="4" id="KW-1185">Reference proteome</keyword>
<accession>A0ABR7SNX3</accession>
<comment type="caution">
    <text evidence="3">The sequence shown here is derived from an EMBL/GenBank/DDBJ whole genome shotgun (WGS) entry which is preliminary data.</text>
</comment>
<dbReference type="InterPro" id="IPR011047">
    <property type="entry name" value="Quinoprotein_ADH-like_sf"/>
</dbReference>
<reference evidence="3 4" key="1">
    <citation type="submission" date="2020-08" db="EMBL/GenBank/DDBJ databases">
        <title>Genemic of Streptomyces polyaspartic.</title>
        <authorList>
            <person name="Liu W."/>
        </authorList>
    </citation>
    <scope>NUCLEOTIDE SEQUENCE [LARGE SCALE GENOMIC DNA]</scope>
    <source>
        <strain evidence="3 4">TRM66268-LWL</strain>
    </source>
</reference>
<dbReference type="Gene3D" id="2.130.10.10">
    <property type="entry name" value="YVTN repeat-like/Quinoprotein amine dehydrogenase"/>
    <property type="match status" value="1"/>
</dbReference>
<feature type="transmembrane region" description="Helical" evidence="2">
    <location>
        <begin position="54"/>
        <end position="78"/>
    </location>
</feature>
<dbReference type="RefSeq" id="WP_187817622.1">
    <property type="nucleotide sequence ID" value="NZ_JACTVJ010000018.1"/>
</dbReference>
<keyword evidence="2" id="KW-0472">Membrane</keyword>
<proteinExistence type="predicted"/>
<evidence type="ECO:0000256" key="1">
    <source>
        <dbReference type="SAM" id="MobiDB-lite"/>
    </source>
</evidence>
<evidence type="ECO:0000313" key="4">
    <source>
        <dbReference type="Proteomes" id="UP000642284"/>
    </source>
</evidence>
<protein>
    <recommendedName>
        <fullName evidence="5">PQQ-binding-like beta-propeller repeat protein</fullName>
    </recommendedName>
</protein>
<feature type="region of interest" description="Disordered" evidence="1">
    <location>
        <begin position="190"/>
        <end position="215"/>
    </location>
</feature>
<evidence type="ECO:0008006" key="5">
    <source>
        <dbReference type="Google" id="ProtNLM"/>
    </source>
</evidence>
<keyword evidence="2" id="KW-1133">Transmembrane helix</keyword>
<sequence>MGSDRPGRPHIVHVAPRDLVGRPRPSAPPSAALLPGAVAALALLAVVVPVPDDWALAFGTAHWMVRVFAAAAVAVLAWGLASPNAAVVAALLAALGAISGFGEYLSDDPSGRDTAPLAAGLCCTAATLLCLPLVKRTDPWLGLDTAPLRSGRALRRRARRLGVLALVGALLGGLLGTGAFLFAYERRTEYGPKPPHTESQPVPDAERDKGAAEEDADLPRTLAREAWHRTFPNPVGLSVCGDGRRDADRETYGTGDAAGIRGTLVSVESASPGSAVFGLDAATGRSRWRFTVRDPGGVQQVAVSEGCAVLVIHGVWLTVLDSYDGSVRGRSELPGTGMLGQPDRWRFITSAAQGDHPPQVVTLPAAQLAYVGSPGSGVLAVDRKDAAIVGRVAERDSYCRYLVHQGSPGDPGTLVISGCAEGQFSVLDLAEPPRADSSLDLPPLLAGRRIELTVPPPRACVEGWTATSLDVTHRRVLTVEDECGSGRTWVGDIGLEYGRTAPVTWTSAPVVPSTSAVPPGRPGIVSGLNAVLLLPAPDGIRLIGRDERKGHDLYRLRKGETASSIVAFTPPQVDIYREAYFLVLTDAGRIGLLRQEFAETRSRTRLVEQGDLKAPQVPCPGTGTLWRDRASGTVLAVCGRTSTTVRALRP</sequence>
<dbReference type="EMBL" id="JACTVJ010000018">
    <property type="protein sequence ID" value="MBC9717180.1"/>
    <property type="molecule type" value="Genomic_DNA"/>
</dbReference>
<dbReference type="SUPFAM" id="SSF50998">
    <property type="entry name" value="Quinoprotein alcohol dehydrogenase-like"/>
    <property type="match status" value="1"/>
</dbReference>
<name>A0ABR7SNX3_9ACTN</name>
<keyword evidence="2" id="KW-0812">Transmembrane</keyword>
<feature type="transmembrane region" description="Helical" evidence="2">
    <location>
        <begin position="161"/>
        <end position="184"/>
    </location>
</feature>
<feature type="transmembrane region" description="Helical" evidence="2">
    <location>
        <begin position="85"/>
        <end position="102"/>
    </location>
</feature>
<feature type="transmembrane region" description="Helical" evidence="2">
    <location>
        <begin position="114"/>
        <end position="134"/>
    </location>
</feature>
<evidence type="ECO:0000256" key="2">
    <source>
        <dbReference type="SAM" id="Phobius"/>
    </source>
</evidence>
<gene>
    <name evidence="3" type="ORF">H9Y04_32090</name>
</gene>
<feature type="transmembrane region" description="Helical" evidence="2">
    <location>
        <begin position="31"/>
        <end position="48"/>
    </location>
</feature>
<organism evidence="3 4">
    <name type="scientific">Streptomyces polyasparticus</name>
    <dbReference type="NCBI Taxonomy" id="2767826"/>
    <lineage>
        <taxon>Bacteria</taxon>
        <taxon>Bacillati</taxon>
        <taxon>Actinomycetota</taxon>
        <taxon>Actinomycetes</taxon>
        <taxon>Kitasatosporales</taxon>
        <taxon>Streptomycetaceae</taxon>
        <taxon>Streptomyces</taxon>
    </lineage>
</organism>
<dbReference type="Proteomes" id="UP000642284">
    <property type="component" value="Unassembled WGS sequence"/>
</dbReference>
<dbReference type="InterPro" id="IPR015943">
    <property type="entry name" value="WD40/YVTN_repeat-like_dom_sf"/>
</dbReference>